<dbReference type="Proteomes" id="UP000076532">
    <property type="component" value="Unassembled WGS sequence"/>
</dbReference>
<evidence type="ECO:0000313" key="1">
    <source>
        <dbReference type="EMBL" id="KZP09847.1"/>
    </source>
</evidence>
<accession>A0A165YRQ9</accession>
<organism evidence="1 2">
    <name type="scientific">Athelia psychrophila</name>
    <dbReference type="NCBI Taxonomy" id="1759441"/>
    <lineage>
        <taxon>Eukaryota</taxon>
        <taxon>Fungi</taxon>
        <taxon>Dikarya</taxon>
        <taxon>Basidiomycota</taxon>
        <taxon>Agaricomycotina</taxon>
        <taxon>Agaricomycetes</taxon>
        <taxon>Agaricomycetidae</taxon>
        <taxon>Atheliales</taxon>
        <taxon>Atheliaceae</taxon>
        <taxon>Athelia</taxon>
    </lineage>
</organism>
<dbReference type="EMBL" id="KV417691">
    <property type="protein sequence ID" value="KZP09847.1"/>
    <property type="molecule type" value="Genomic_DNA"/>
</dbReference>
<sequence>MCKLSAAIPTKPVLAGRSGGDAINWLQAEFSLYLFKIARLASYSKPRRLIGTLAVFMSDRVWIIKKARFIWDKKHTHSEESFSQALSVYKEATTNHTAVMEAVTEVCRMKQGDSYEEKKAFRAHMTEIVLAHRLTESYRAETGRG</sequence>
<gene>
    <name evidence="1" type="ORF">FIBSPDRAFT_963613</name>
</gene>
<evidence type="ECO:0000313" key="2">
    <source>
        <dbReference type="Proteomes" id="UP000076532"/>
    </source>
</evidence>
<reference evidence="1 2" key="1">
    <citation type="journal article" date="2016" name="Mol. Biol. Evol.">
        <title>Comparative Genomics of Early-Diverging Mushroom-Forming Fungi Provides Insights into the Origins of Lignocellulose Decay Capabilities.</title>
        <authorList>
            <person name="Nagy L.G."/>
            <person name="Riley R."/>
            <person name="Tritt A."/>
            <person name="Adam C."/>
            <person name="Daum C."/>
            <person name="Floudas D."/>
            <person name="Sun H."/>
            <person name="Yadav J.S."/>
            <person name="Pangilinan J."/>
            <person name="Larsson K.H."/>
            <person name="Matsuura K."/>
            <person name="Barry K."/>
            <person name="Labutti K."/>
            <person name="Kuo R."/>
            <person name="Ohm R.A."/>
            <person name="Bhattacharya S.S."/>
            <person name="Shirouzu T."/>
            <person name="Yoshinaga Y."/>
            <person name="Martin F.M."/>
            <person name="Grigoriev I.V."/>
            <person name="Hibbett D.S."/>
        </authorList>
    </citation>
    <scope>NUCLEOTIDE SEQUENCE [LARGE SCALE GENOMIC DNA]</scope>
    <source>
        <strain evidence="1 2">CBS 109695</strain>
    </source>
</reference>
<keyword evidence="2" id="KW-1185">Reference proteome</keyword>
<proteinExistence type="predicted"/>
<protein>
    <submittedName>
        <fullName evidence="1">Uncharacterized protein</fullName>
    </submittedName>
</protein>
<dbReference type="AlphaFoldDB" id="A0A165YRQ9"/>
<name>A0A165YRQ9_9AGAM</name>